<dbReference type="InterPro" id="IPR003593">
    <property type="entry name" value="AAA+_ATPase"/>
</dbReference>
<dbReference type="InterPro" id="IPR003439">
    <property type="entry name" value="ABC_transporter-like_ATP-bd"/>
</dbReference>
<dbReference type="Proteomes" id="UP000536604">
    <property type="component" value="Unassembled WGS sequence"/>
</dbReference>
<dbReference type="GO" id="GO:0005524">
    <property type="term" value="F:ATP binding"/>
    <property type="evidence" value="ECO:0007669"/>
    <property type="project" value="UniProtKB-KW"/>
</dbReference>
<organism evidence="7 8">
    <name type="scientific">Nocardiopsis algeriensis</name>
    <dbReference type="NCBI Taxonomy" id="1478215"/>
    <lineage>
        <taxon>Bacteria</taxon>
        <taxon>Bacillati</taxon>
        <taxon>Actinomycetota</taxon>
        <taxon>Actinomycetes</taxon>
        <taxon>Streptosporangiales</taxon>
        <taxon>Nocardiopsidaceae</taxon>
        <taxon>Nocardiopsis</taxon>
    </lineage>
</organism>
<feature type="domain" description="ABC transporter" evidence="6">
    <location>
        <begin position="24"/>
        <end position="264"/>
    </location>
</feature>
<evidence type="ECO:0000313" key="8">
    <source>
        <dbReference type="Proteomes" id="UP000536604"/>
    </source>
</evidence>
<dbReference type="RefSeq" id="WP_184289618.1">
    <property type="nucleotide sequence ID" value="NZ_JACHJO010000004.1"/>
</dbReference>
<sequence length="370" mass="40197">MNPDRRTVSHDGPVLRASGLAKHFRMGGLGRSRKVLKAVDGVSLEIGRGETLGLVGESGSGKTTVGRTLIRLYPPTAGTVEFEGRDITRSSGARLRQDVRRRMSMVFQNPSTSLNPYMRLGEALTEPLVVHRIGDAAQRRSRVAEMLELVGLDTSMADRYPQELSGGQRQRIGIARALITDPSLIIADEPTASLDVSVQAQIVNLLGDLQKELGLAYLFITHDLALVRQISHRVAVMYLGRLMETAPADALFTEPLHPYSAVLASMHQDREHRIVPRGEIPSPMSPPSGCVFRTRCPIAREQCAEQVPQLREAAPGRSVACHFPGELKLDTAAASVRPEPAELTFTDVPPTTAPPRPVPAGSVPHTGEKE</sequence>
<dbReference type="PANTHER" id="PTHR43776">
    <property type="entry name" value="TRANSPORT ATP-BINDING PROTEIN"/>
    <property type="match status" value="1"/>
</dbReference>
<dbReference type="SMART" id="SM00382">
    <property type="entry name" value="AAA"/>
    <property type="match status" value="1"/>
</dbReference>
<dbReference type="SUPFAM" id="SSF52540">
    <property type="entry name" value="P-loop containing nucleoside triphosphate hydrolases"/>
    <property type="match status" value="1"/>
</dbReference>
<keyword evidence="3" id="KW-0547">Nucleotide-binding</keyword>
<dbReference type="GO" id="GO:0016887">
    <property type="term" value="F:ATP hydrolysis activity"/>
    <property type="evidence" value="ECO:0007669"/>
    <property type="project" value="InterPro"/>
</dbReference>
<evidence type="ECO:0000256" key="1">
    <source>
        <dbReference type="ARBA" id="ARBA00005417"/>
    </source>
</evidence>
<evidence type="ECO:0000256" key="5">
    <source>
        <dbReference type="SAM" id="MobiDB-lite"/>
    </source>
</evidence>
<comment type="caution">
    <text evidence="7">The sequence shown here is derived from an EMBL/GenBank/DDBJ whole genome shotgun (WGS) entry which is preliminary data.</text>
</comment>
<keyword evidence="4 7" id="KW-0067">ATP-binding</keyword>
<name>A0A841ITN7_9ACTN</name>
<proteinExistence type="inferred from homology"/>
<keyword evidence="8" id="KW-1185">Reference proteome</keyword>
<evidence type="ECO:0000256" key="2">
    <source>
        <dbReference type="ARBA" id="ARBA00022448"/>
    </source>
</evidence>
<gene>
    <name evidence="7" type="ORF">FHS13_001497</name>
</gene>
<evidence type="ECO:0000256" key="3">
    <source>
        <dbReference type="ARBA" id="ARBA00022741"/>
    </source>
</evidence>
<dbReference type="GO" id="GO:0015833">
    <property type="term" value="P:peptide transport"/>
    <property type="evidence" value="ECO:0007669"/>
    <property type="project" value="InterPro"/>
</dbReference>
<accession>A0A841ITN7</accession>
<dbReference type="PROSITE" id="PS00211">
    <property type="entry name" value="ABC_TRANSPORTER_1"/>
    <property type="match status" value="1"/>
</dbReference>
<reference evidence="7 8" key="1">
    <citation type="submission" date="2020-08" db="EMBL/GenBank/DDBJ databases">
        <title>Genomic Encyclopedia of Type Strains, Phase III (KMG-III): the genomes of soil and plant-associated and newly described type strains.</title>
        <authorList>
            <person name="Whitman W."/>
        </authorList>
    </citation>
    <scope>NUCLEOTIDE SEQUENCE [LARGE SCALE GENOMIC DNA]</scope>
    <source>
        <strain evidence="7 8">CECT 8712</strain>
    </source>
</reference>
<dbReference type="InterPro" id="IPR027417">
    <property type="entry name" value="P-loop_NTPase"/>
</dbReference>
<evidence type="ECO:0000259" key="6">
    <source>
        <dbReference type="PROSITE" id="PS50893"/>
    </source>
</evidence>
<dbReference type="Pfam" id="PF00005">
    <property type="entry name" value="ABC_tran"/>
    <property type="match status" value="1"/>
</dbReference>
<dbReference type="FunFam" id="3.40.50.300:FF:000016">
    <property type="entry name" value="Oligopeptide ABC transporter ATP-binding component"/>
    <property type="match status" value="1"/>
</dbReference>
<dbReference type="Pfam" id="PF08352">
    <property type="entry name" value="oligo_HPY"/>
    <property type="match status" value="1"/>
</dbReference>
<dbReference type="GO" id="GO:0055085">
    <property type="term" value="P:transmembrane transport"/>
    <property type="evidence" value="ECO:0007669"/>
    <property type="project" value="UniProtKB-ARBA"/>
</dbReference>
<dbReference type="CDD" id="cd03257">
    <property type="entry name" value="ABC_NikE_OppD_transporters"/>
    <property type="match status" value="1"/>
</dbReference>
<dbReference type="Gene3D" id="3.40.50.300">
    <property type="entry name" value="P-loop containing nucleotide triphosphate hydrolases"/>
    <property type="match status" value="1"/>
</dbReference>
<dbReference type="InterPro" id="IPR013563">
    <property type="entry name" value="Oligopep_ABC_C"/>
</dbReference>
<dbReference type="PROSITE" id="PS50893">
    <property type="entry name" value="ABC_TRANSPORTER_2"/>
    <property type="match status" value="1"/>
</dbReference>
<dbReference type="InterPro" id="IPR017871">
    <property type="entry name" value="ABC_transporter-like_CS"/>
</dbReference>
<dbReference type="PANTHER" id="PTHR43776:SF7">
    <property type="entry name" value="D,D-DIPEPTIDE TRANSPORT ATP-BINDING PROTEIN DDPF-RELATED"/>
    <property type="match status" value="1"/>
</dbReference>
<evidence type="ECO:0000256" key="4">
    <source>
        <dbReference type="ARBA" id="ARBA00022840"/>
    </source>
</evidence>
<dbReference type="InterPro" id="IPR050319">
    <property type="entry name" value="ABC_transp_ATP-bind"/>
</dbReference>
<dbReference type="AlphaFoldDB" id="A0A841ITN7"/>
<keyword evidence="2" id="KW-0813">Transport</keyword>
<feature type="region of interest" description="Disordered" evidence="5">
    <location>
        <begin position="338"/>
        <end position="370"/>
    </location>
</feature>
<dbReference type="NCBIfam" id="TIGR01727">
    <property type="entry name" value="oligo_HPY"/>
    <property type="match status" value="1"/>
</dbReference>
<dbReference type="EMBL" id="JACHJO010000004">
    <property type="protein sequence ID" value="MBB6119548.1"/>
    <property type="molecule type" value="Genomic_DNA"/>
</dbReference>
<protein>
    <submittedName>
        <fullName evidence="7">Oligopeptide/dipeptide ABC transporter ATP-binding protein</fullName>
    </submittedName>
</protein>
<comment type="similarity">
    <text evidence="1">Belongs to the ABC transporter superfamily.</text>
</comment>
<evidence type="ECO:0000313" key="7">
    <source>
        <dbReference type="EMBL" id="MBB6119548.1"/>
    </source>
</evidence>